<dbReference type="Proteomes" id="UP000248326">
    <property type="component" value="Unassembled WGS sequence"/>
</dbReference>
<evidence type="ECO:0000256" key="1">
    <source>
        <dbReference type="SAM" id="MobiDB-lite"/>
    </source>
</evidence>
<evidence type="ECO:0000313" key="3">
    <source>
        <dbReference type="Proteomes" id="UP000248326"/>
    </source>
</evidence>
<reference evidence="2 3" key="1">
    <citation type="submission" date="2018-06" db="EMBL/GenBank/DDBJ databases">
        <title>Genomic Encyclopedia of Type Strains, Phase IV (KMG-IV): sequencing the most valuable type-strain genomes for metagenomic binning, comparative biology and taxonomic classification.</title>
        <authorList>
            <person name="Goeker M."/>
        </authorList>
    </citation>
    <scope>NUCLEOTIDE SEQUENCE [LARGE SCALE GENOMIC DNA]</scope>
    <source>
        <strain evidence="2 3">DSM 18048</strain>
    </source>
</reference>
<sequence length="224" mass="25254">MASRARPQEPRELTRDVRPETFTLVLTLGGRPAGEMAWHVALDRGLLVARVTTDFGGVLPDLRRVQTSKMHPQRLVSLGYAEGDGKRATFESLPDDKTALLTVRQGRDEASAPLVTDLHDPISLLWWLRSLQDEDRAEVRMVGGRAIVRRLANDTVNGVAAVVYEIRPGGALVHVEDAPERRLLRLVQPTDFGPIDATLREDRPRRTPEPRQEKRGEPSRRRRR</sequence>
<gene>
    <name evidence="2" type="ORF">DES52_10151</name>
</gene>
<dbReference type="OrthoDB" id="73276at2"/>
<organism evidence="2 3">
    <name type="scientific">Deinococcus yavapaiensis KR-236</name>
    <dbReference type="NCBI Taxonomy" id="694435"/>
    <lineage>
        <taxon>Bacteria</taxon>
        <taxon>Thermotogati</taxon>
        <taxon>Deinococcota</taxon>
        <taxon>Deinococci</taxon>
        <taxon>Deinococcales</taxon>
        <taxon>Deinococcaceae</taxon>
        <taxon>Deinococcus</taxon>
    </lineage>
</organism>
<proteinExistence type="predicted"/>
<dbReference type="RefSeq" id="WP_110884773.1">
    <property type="nucleotide sequence ID" value="NZ_QJSX01000001.1"/>
</dbReference>
<evidence type="ECO:0000313" key="2">
    <source>
        <dbReference type="EMBL" id="PYE56247.1"/>
    </source>
</evidence>
<comment type="caution">
    <text evidence="2">The sequence shown here is derived from an EMBL/GenBank/DDBJ whole genome shotgun (WGS) entry which is preliminary data.</text>
</comment>
<feature type="region of interest" description="Disordered" evidence="1">
    <location>
        <begin position="194"/>
        <end position="224"/>
    </location>
</feature>
<feature type="compositionally biased region" description="Basic and acidic residues" evidence="1">
    <location>
        <begin position="198"/>
        <end position="224"/>
    </location>
</feature>
<name>A0A318SEN4_9DEIO</name>
<keyword evidence="3" id="KW-1185">Reference proteome</keyword>
<dbReference type="AlphaFoldDB" id="A0A318SEN4"/>
<dbReference type="EMBL" id="QJSX01000001">
    <property type="protein sequence ID" value="PYE56247.1"/>
    <property type="molecule type" value="Genomic_DNA"/>
</dbReference>
<protein>
    <submittedName>
        <fullName evidence="2">Uncharacterized protein</fullName>
    </submittedName>
</protein>
<accession>A0A318SEN4</accession>